<feature type="chain" id="PRO_5001837287" description="WxL domain-containing protein" evidence="2">
    <location>
        <begin position="27"/>
        <end position="247"/>
    </location>
</feature>
<feature type="domain" description="WxL" evidence="3">
    <location>
        <begin position="28"/>
        <end position="240"/>
    </location>
</feature>
<dbReference type="STRING" id="759620.WS105_0521"/>
<proteinExistence type="predicted"/>
<evidence type="ECO:0000313" key="5">
    <source>
        <dbReference type="Proteomes" id="UP000029079"/>
    </source>
</evidence>
<keyword evidence="2" id="KW-0732">Signal</keyword>
<name>A0A088GFQ6_9LACO</name>
<protein>
    <recommendedName>
        <fullName evidence="3">WxL domain-containing protein</fullName>
    </recommendedName>
</protein>
<evidence type="ECO:0000256" key="2">
    <source>
        <dbReference type="SAM" id="SignalP"/>
    </source>
</evidence>
<feature type="compositionally biased region" description="Acidic residues" evidence="1">
    <location>
        <begin position="61"/>
        <end position="71"/>
    </location>
</feature>
<dbReference type="Proteomes" id="UP000029079">
    <property type="component" value="Chromosome"/>
</dbReference>
<dbReference type="KEGG" id="wct:WS74_0524"/>
<sequence>MNTKVLLASGTILAVLAGGAAVQASAAEVSATTSHNLVTFIAGDDSTGPVDPTDPTHPVDPEEPVDPEDPENPGTGNKGPLSLDYVTNFKFGTHKISGQNQSYAAKNVKSYIQLSDTRGTSAGWTLKATPGEFKSAAGDVLKGATVSLGKGNMITAGDAKAPEAVATALTAGESSTVIKAAKGTGEGTWVDQLFDKSVTRDDAPKEDLGANEVVKLNVVGGTAKATSYTSDVKWSLEDTPMDDAPEA</sequence>
<evidence type="ECO:0000256" key="1">
    <source>
        <dbReference type="SAM" id="MobiDB-lite"/>
    </source>
</evidence>
<keyword evidence="5" id="KW-1185">Reference proteome</keyword>
<dbReference type="InterPro" id="IPR027994">
    <property type="entry name" value="WxL_dom"/>
</dbReference>
<accession>A0A088GFQ6</accession>
<dbReference type="EMBL" id="CP009223">
    <property type="protein sequence ID" value="AIM62776.1"/>
    <property type="molecule type" value="Genomic_DNA"/>
</dbReference>
<reference evidence="4 5" key="1">
    <citation type="journal article" date="2014" name="Genome Announc.">
        <title>Complete Genome Sequences of Fish Pathogenic Weissella ceti Strains WS74 and WS105.</title>
        <authorList>
            <person name="Figueiredo H.C."/>
            <person name="Leal C.A."/>
            <person name="Dorella F.A."/>
            <person name="Carvalho A.F."/>
            <person name="Soares S.C."/>
            <person name="Pereira F.L."/>
            <person name="Azevedo V.A."/>
        </authorList>
    </citation>
    <scope>NUCLEOTIDE SEQUENCE [LARGE SCALE GENOMIC DNA]</scope>
    <source>
        <strain evidence="4 5">WS74</strain>
    </source>
</reference>
<feature type="region of interest" description="Disordered" evidence="1">
    <location>
        <begin position="41"/>
        <end position="81"/>
    </location>
</feature>
<dbReference type="RefSeq" id="WP_009765378.1">
    <property type="nucleotide sequence ID" value="NZ_CP009223.1"/>
</dbReference>
<evidence type="ECO:0000313" key="4">
    <source>
        <dbReference type="EMBL" id="AIM62776.1"/>
    </source>
</evidence>
<feature type="signal peptide" evidence="2">
    <location>
        <begin position="1"/>
        <end position="26"/>
    </location>
</feature>
<dbReference type="AlphaFoldDB" id="A0A088GFQ6"/>
<evidence type="ECO:0000259" key="3">
    <source>
        <dbReference type="Pfam" id="PF13731"/>
    </source>
</evidence>
<dbReference type="Pfam" id="PF13731">
    <property type="entry name" value="WxL"/>
    <property type="match status" value="1"/>
</dbReference>
<reference evidence="5" key="2">
    <citation type="submission" date="2014-08" db="EMBL/GenBank/DDBJ databases">
        <title>Complete genome of Weissella ceti strain WS74 isolated from diseased rainbow trout in Brazil.</title>
        <authorList>
            <person name="Figueiredo H.C.P."/>
            <person name="Leal C.A.G."/>
            <person name="Pereira F.L."/>
            <person name="Soares S.C."/>
            <person name="Dorella F.A."/>
            <person name="Carvalho A.F."/>
            <person name="Azevedo V.A.C."/>
        </authorList>
    </citation>
    <scope>NUCLEOTIDE SEQUENCE [LARGE SCALE GENOMIC DNA]</scope>
    <source>
        <strain evidence="5">WS74</strain>
    </source>
</reference>
<organism evidence="4 5">
    <name type="scientific">Weissella ceti</name>
    <dbReference type="NCBI Taxonomy" id="759620"/>
    <lineage>
        <taxon>Bacteria</taxon>
        <taxon>Bacillati</taxon>
        <taxon>Bacillota</taxon>
        <taxon>Bacilli</taxon>
        <taxon>Lactobacillales</taxon>
        <taxon>Lactobacillaceae</taxon>
        <taxon>Weissella</taxon>
    </lineage>
</organism>
<gene>
    <name evidence="4" type="ORF">WS74_0524</name>
</gene>